<dbReference type="CDD" id="cd02035">
    <property type="entry name" value="ArsA"/>
    <property type="match status" value="1"/>
</dbReference>
<dbReference type="EMBL" id="CAFBLP010000132">
    <property type="protein sequence ID" value="CAB4894371.1"/>
    <property type="molecule type" value="Genomic_DNA"/>
</dbReference>
<evidence type="ECO:0000259" key="1">
    <source>
        <dbReference type="Pfam" id="PF02374"/>
    </source>
</evidence>
<dbReference type="Pfam" id="PF02374">
    <property type="entry name" value="ArsA_ATPase"/>
    <property type="match status" value="1"/>
</dbReference>
<proteinExistence type="predicted"/>
<dbReference type="PANTHER" id="PTHR10803:SF26">
    <property type="entry name" value="ANION TRANSPORTER ATPASE-RELATED"/>
    <property type="match status" value="1"/>
</dbReference>
<organism evidence="2">
    <name type="scientific">freshwater metagenome</name>
    <dbReference type="NCBI Taxonomy" id="449393"/>
    <lineage>
        <taxon>unclassified sequences</taxon>
        <taxon>metagenomes</taxon>
        <taxon>ecological metagenomes</taxon>
    </lineage>
</organism>
<dbReference type="AlphaFoldDB" id="A0A6J7FGI3"/>
<sequence>MNTPPLTALDIVLRDAQIIVSCGSGGVGKTTAAAAIALHAAALGKRVVVVTIDPARRLADALGLSDGLSNEPTRVEIRDEPDTPGELWAMMLDPATTFDGLVHQYAETPEQAERILANGFYHNIAGALSGTQEYMAAEKLYQLHRDDRFDLVVVDTPPTRNALDFLDAPATLTRFINHRLFRLLMLPARKGLKVLNVAAQPVLRTIGKVVGGEVLTDAIAFFQAFEGMEIGFRDRADAVSDLLHSPITHYVLVASPRHDTVDEARYFAGRLAASDLAVAAVVVNRLQPRFGDATAEEAREASVLAEASGRADLAALWRNLAELRALADAEEAVIAPLVADTGATAIHRVPLLSDDVHDLGGLRQIADHLFRV</sequence>
<dbReference type="InterPro" id="IPR016300">
    <property type="entry name" value="ATPase_ArsA/GET3"/>
</dbReference>
<gene>
    <name evidence="2" type="ORF">UFOPK3376_03065</name>
</gene>
<accession>A0A6J7FGI3</accession>
<dbReference type="GO" id="GO:0005524">
    <property type="term" value="F:ATP binding"/>
    <property type="evidence" value="ECO:0007669"/>
    <property type="project" value="InterPro"/>
</dbReference>
<protein>
    <submittedName>
        <fullName evidence="2">Unannotated protein</fullName>
    </submittedName>
</protein>
<dbReference type="InterPro" id="IPR025723">
    <property type="entry name" value="ArsA/GET3_ATPase-like"/>
</dbReference>
<name>A0A6J7FGI3_9ZZZZ</name>
<dbReference type="PANTHER" id="PTHR10803">
    <property type="entry name" value="ARSENICAL PUMP-DRIVING ATPASE ARSENITE-TRANSLOCATING ATPASE"/>
    <property type="match status" value="1"/>
</dbReference>
<feature type="domain" description="ArsA/GET3 Anion-transporting ATPase-like" evidence="1">
    <location>
        <begin position="17"/>
        <end position="288"/>
    </location>
</feature>
<dbReference type="SUPFAM" id="SSF52540">
    <property type="entry name" value="P-loop containing nucleoside triphosphate hydrolases"/>
    <property type="match status" value="1"/>
</dbReference>
<reference evidence="2" key="1">
    <citation type="submission" date="2020-05" db="EMBL/GenBank/DDBJ databases">
        <authorList>
            <person name="Chiriac C."/>
            <person name="Salcher M."/>
            <person name="Ghai R."/>
            <person name="Kavagutti S V."/>
        </authorList>
    </citation>
    <scope>NUCLEOTIDE SEQUENCE</scope>
</reference>
<dbReference type="Gene3D" id="3.40.50.300">
    <property type="entry name" value="P-loop containing nucleotide triphosphate hydrolases"/>
    <property type="match status" value="1"/>
</dbReference>
<evidence type="ECO:0000313" key="2">
    <source>
        <dbReference type="EMBL" id="CAB4894371.1"/>
    </source>
</evidence>
<dbReference type="GO" id="GO:0016887">
    <property type="term" value="F:ATP hydrolysis activity"/>
    <property type="evidence" value="ECO:0007669"/>
    <property type="project" value="InterPro"/>
</dbReference>
<dbReference type="InterPro" id="IPR027417">
    <property type="entry name" value="P-loop_NTPase"/>
</dbReference>